<proteinExistence type="predicted"/>
<organism evidence="1 2">
    <name type="scientific">Paraglaciecola mesophila</name>
    <dbReference type="NCBI Taxonomy" id="197222"/>
    <lineage>
        <taxon>Bacteria</taxon>
        <taxon>Pseudomonadati</taxon>
        <taxon>Pseudomonadota</taxon>
        <taxon>Gammaproteobacteria</taxon>
        <taxon>Alteromonadales</taxon>
        <taxon>Alteromonadaceae</taxon>
        <taxon>Paraglaciecola</taxon>
    </lineage>
</organism>
<accession>A0A857JNK2</accession>
<dbReference type="KEGG" id="pmes:FX988_03334"/>
<sequence>MKAPMIRMVNYKGCTALILCQVDGLCLNLEKPNSLKDYIELLDTPGRCIQSELLSCFKSSDLSRPLHEATNDKTLEAALYKNGQVQR</sequence>
<dbReference type="Proteomes" id="UP000464524">
    <property type="component" value="Chromosome"/>
</dbReference>
<gene>
    <name evidence="1" type="ORF">FX988_03334</name>
</gene>
<keyword evidence="2" id="KW-1185">Reference proteome</keyword>
<evidence type="ECO:0000313" key="1">
    <source>
        <dbReference type="EMBL" id="QHJ13076.1"/>
    </source>
</evidence>
<evidence type="ECO:0000313" key="2">
    <source>
        <dbReference type="Proteomes" id="UP000464524"/>
    </source>
</evidence>
<dbReference type="EMBL" id="CP047656">
    <property type="protein sequence ID" value="QHJ13076.1"/>
    <property type="molecule type" value="Genomic_DNA"/>
</dbReference>
<reference evidence="1 2" key="1">
    <citation type="submission" date="2019-12" db="EMBL/GenBank/DDBJ databases">
        <title>Genome sequencing and assembly of endphytes of Porphyra tenera.</title>
        <authorList>
            <person name="Park J.M."/>
            <person name="Shin R."/>
            <person name="Jo S.H."/>
        </authorList>
    </citation>
    <scope>NUCLEOTIDE SEQUENCE [LARGE SCALE GENOMIC DNA]</scope>
    <source>
        <strain evidence="1 2">GPM4</strain>
    </source>
</reference>
<name>A0A857JNK2_9ALTE</name>
<dbReference type="AlphaFoldDB" id="A0A857JNK2"/>
<protein>
    <submittedName>
        <fullName evidence="1">Uncharacterized protein</fullName>
    </submittedName>
</protein>